<proteinExistence type="predicted"/>
<gene>
    <name evidence="1" type="ORF">EYC84_002317</name>
</gene>
<evidence type="ECO:0000313" key="1">
    <source>
        <dbReference type="EMBL" id="KAA8569979.1"/>
    </source>
</evidence>
<sequence length="112" mass="13258">MVDDKVSSFCYDGYHYSRVESIDETIRPIFLDNGWDQAVRRANDLIMEFWETTPWYSDKSSNDQYLPITRAIKLAWEKLGVADIFGAFAHDWKIKREECTELKCLLKLFHSK</sequence>
<dbReference type="Proteomes" id="UP000322873">
    <property type="component" value="Unassembled WGS sequence"/>
</dbReference>
<dbReference type="VEuPathDB" id="FungiDB:MFRU_005g01360"/>
<evidence type="ECO:0000313" key="2">
    <source>
        <dbReference type="Proteomes" id="UP000322873"/>
    </source>
</evidence>
<comment type="caution">
    <text evidence="1">The sequence shown here is derived from an EMBL/GenBank/DDBJ whole genome shotgun (WGS) entry which is preliminary data.</text>
</comment>
<dbReference type="EMBL" id="VICG01000007">
    <property type="protein sequence ID" value="KAA8569979.1"/>
    <property type="molecule type" value="Genomic_DNA"/>
</dbReference>
<dbReference type="AlphaFoldDB" id="A0A5M9JPP1"/>
<accession>A0A5M9JPP1</accession>
<keyword evidence="2" id="KW-1185">Reference proteome</keyword>
<protein>
    <submittedName>
        <fullName evidence="1">Uncharacterized protein</fullName>
    </submittedName>
</protein>
<name>A0A5M9JPP1_MONFR</name>
<reference evidence="1 2" key="1">
    <citation type="submission" date="2019-06" db="EMBL/GenBank/DDBJ databases">
        <title>Genome Sequence of the Brown Rot Fungal Pathogen Monilinia fructicola.</title>
        <authorList>
            <person name="De Miccolis Angelini R.M."/>
            <person name="Landi L."/>
            <person name="Abate D."/>
            <person name="Pollastro S."/>
            <person name="Romanazzi G."/>
            <person name="Faretra F."/>
        </authorList>
    </citation>
    <scope>NUCLEOTIDE SEQUENCE [LARGE SCALE GENOMIC DNA]</scope>
    <source>
        <strain evidence="1 2">Mfrc123</strain>
    </source>
</reference>
<organism evidence="1 2">
    <name type="scientific">Monilinia fructicola</name>
    <name type="common">Brown rot fungus</name>
    <name type="synonym">Ciboria fructicola</name>
    <dbReference type="NCBI Taxonomy" id="38448"/>
    <lineage>
        <taxon>Eukaryota</taxon>
        <taxon>Fungi</taxon>
        <taxon>Dikarya</taxon>
        <taxon>Ascomycota</taxon>
        <taxon>Pezizomycotina</taxon>
        <taxon>Leotiomycetes</taxon>
        <taxon>Helotiales</taxon>
        <taxon>Sclerotiniaceae</taxon>
        <taxon>Monilinia</taxon>
    </lineage>
</organism>